<dbReference type="Proteomes" id="UP001152622">
    <property type="component" value="Chromosome 2"/>
</dbReference>
<evidence type="ECO:0000313" key="2">
    <source>
        <dbReference type="EMBL" id="KAJ8375448.1"/>
    </source>
</evidence>
<organism evidence="2 3">
    <name type="scientific">Synaphobranchus kaupii</name>
    <name type="common">Kaup's arrowtooth eel</name>
    <dbReference type="NCBI Taxonomy" id="118154"/>
    <lineage>
        <taxon>Eukaryota</taxon>
        <taxon>Metazoa</taxon>
        <taxon>Chordata</taxon>
        <taxon>Craniata</taxon>
        <taxon>Vertebrata</taxon>
        <taxon>Euteleostomi</taxon>
        <taxon>Actinopterygii</taxon>
        <taxon>Neopterygii</taxon>
        <taxon>Teleostei</taxon>
        <taxon>Anguilliformes</taxon>
        <taxon>Synaphobranchidae</taxon>
        <taxon>Synaphobranchus</taxon>
    </lineage>
</organism>
<accession>A0A9Q1G5L6</accession>
<feature type="domain" description="Alkylated DNA repair protein AlkB homologue 8 N-terminal" evidence="1">
    <location>
        <begin position="140"/>
        <end position="164"/>
    </location>
</feature>
<evidence type="ECO:0000259" key="1">
    <source>
        <dbReference type="Pfam" id="PF09004"/>
    </source>
</evidence>
<name>A0A9Q1G5L6_SYNKA</name>
<dbReference type="AlphaFoldDB" id="A0A9Q1G5L6"/>
<keyword evidence="3" id="KW-1185">Reference proteome</keyword>
<dbReference type="InterPro" id="IPR015095">
    <property type="entry name" value="AlkB_hom8_N"/>
</dbReference>
<protein>
    <recommendedName>
        <fullName evidence="1">Alkylated DNA repair protein AlkB homologue 8 N-terminal domain-containing protein</fullName>
    </recommendedName>
</protein>
<comment type="caution">
    <text evidence="2">The sequence shown here is derived from an EMBL/GenBank/DDBJ whole genome shotgun (WGS) entry which is preliminary data.</text>
</comment>
<sequence length="269" mass="30229">MTKHLLQHGVNLKECTVFDVLRSPNHNAANVVTANVSASSSNVSRSGDPSVKLLKFADDTTVIGLIRDGDESAYRQEVEQLALWCGQNNLELNKLKTVEMTVDFRRSPPTLPPLTILNSTVSAVETFRFLGSTISQDLKWMPNIVTLIKKAQQRLYFLRQLRNNPAIIQSVLCTSITVWFGSATKQDRNRLQRTVRTAEKIIGANLPSIQDLYISRVRKRAGNITADPSHPGHNLFQLLPSGRRYRALYAKTTRHKNSFFPQAVTLMNT</sequence>
<dbReference type="GO" id="GO:0016706">
    <property type="term" value="F:2-oxoglutarate-dependent dioxygenase activity"/>
    <property type="evidence" value="ECO:0007669"/>
    <property type="project" value="InterPro"/>
</dbReference>
<dbReference type="Pfam" id="PF09004">
    <property type="entry name" value="ALKBH8_N"/>
    <property type="match status" value="1"/>
</dbReference>
<evidence type="ECO:0000313" key="3">
    <source>
        <dbReference type="Proteomes" id="UP001152622"/>
    </source>
</evidence>
<proteinExistence type="predicted"/>
<reference evidence="2" key="1">
    <citation type="journal article" date="2023" name="Science">
        <title>Genome structures resolve the early diversification of teleost fishes.</title>
        <authorList>
            <person name="Parey E."/>
            <person name="Louis A."/>
            <person name="Montfort J."/>
            <person name="Bouchez O."/>
            <person name="Roques C."/>
            <person name="Iampietro C."/>
            <person name="Lluch J."/>
            <person name="Castinel A."/>
            <person name="Donnadieu C."/>
            <person name="Desvignes T."/>
            <person name="Floi Bucao C."/>
            <person name="Jouanno E."/>
            <person name="Wen M."/>
            <person name="Mejri S."/>
            <person name="Dirks R."/>
            <person name="Jansen H."/>
            <person name="Henkel C."/>
            <person name="Chen W.J."/>
            <person name="Zahm M."/>
            <person name="Cabau C."/>
            <person name="Klopp C."/>
            <person name="Thompson A.W."/>
            <person name="Robinson-Rechavi M."/>
            <person name="Braasch I."/>
            <person name="Lecointre G."/>
            <person name="Bobe J."/>
            <person name="Postlethwait J.H."/>
            <person name="Berthelot C."/>
            <person name="Roest Crollius H."/>
            <person name="Guiguen Y."/>
        </authorList>
    </citation>
    <scope>NUCLEOTIDE SEQUENCE</scope>
    <source>
        <strain evidence="2">WJC10195</strain>
    </source>
</reference>
<dbReference type="EMBL" id="JAINUF010000002">
    <property type="protein sequence ID" value="KAJ8375448.1"/>
    <property type="molecule type" value="Genomic_DNA"/>
</dbReference>
<gene>
    <name evidence="2" type="ORF">SKAU_G00060280</name>
</gene>
<dbReference type="GO" id="GO:0008168">
    <property type="term" value="F:methyltransferase activity"/>
    <property type="evidence" value="ECO:0007669"/>
    <property type="project" value="InterPro"/>
</dbReference>
<dbReference type="OrthoDB" id="411173at2759"/>